<dbReference type="RefSeq" id="WP_033083187.1">
    <property type="nucleotide sequence ID" value="NZ_JQEC01000044.1"/>
</dbReference>
<dbReference type="InterPro" id="IPR013320">
    <property type="entry name" value="ConA-like_dom_sf"/>
</dbReference>
<name>A0A099KLM0_COLPS</name>
<dbReference type="PROSITE" id="PS51762">
    <property type="entry name" value="GH16_2"/>
    <property type="match status" value="1"/>
</dbReference>
<dbReference type="Gene3D" id="2.60.120.200">
    <property type="match status" value="1"/>
</dbReference>
<organism evidence="4 5">
    <name type="scientific">Colwellia psychrerythraea</name>
    <name type="common">Vibrio psychroerythus</name>
    <dbReference type="NCBI Taxonomy" id="28229"/>
    <lineage>
        <taxon>Bacteria</taxon>
        <taxon>Pseudomonadati</taxon>
        <taxon>Pseudomonadota</taxon>
        <taxon>Gammaproteobacteria</taxon>
        <taxon>Alteromonadales</taxon>
        <taxon>Colwelliaceae</taxon>
        <taxon>Colwellia</taxon>
    </lineage>
</organism>
<evidence type="ECO:0000256" key="1">
    <source>
        <dbReference type="ARBA" id="ARBA00006865"/>
    </source>
</evidence>
<feature type="domain" description="GH16" evidence="3">
    <location>
        <begin position="19"/>
        <end position="275"/>
    </location>
</feature>
<comment type="similarity">
    <text evidence="1">Belongs to the glycosyl hydrolase 16 family.</text>
</comment>
<dbReference type="CDD" id="cd00413">
    <property type="entry name" value="Glyco_hydrolase_16"/>
    <property type="match status" value="1"/>
</dbReference>
<feature type="chain" id="PRO_5001957115" description="GH16 domain-containing protein" evidence="2">
    <location>
        <begin position="26"/>
        <end position="311"/>
    </location>
</feature>
<dbReference type="InterPro" id="IPR000757">
    <property type="entry name" value="Beta-glucanase-like"/>
</dbReference>
<evidence type="ECO:0000313" key="5">
    <source>
        <dbReference type="Proteomes" id="UP000029868"/>
    </source>
</evidence>
<accession>A0A099KLM0</accession>
<evidence type="ECO:0000259" key="3">
    <source>
        <dbReference type="PROSITE" id="PS51762"/>
    </source>
</evidence>
<evidence type="ECO:0000256" key="2">
    <source>
        <dbReference type="SAM" id="SignalP"/>
    </source>
</evidence>
<dbReference type="GO" id="GO:0005975">
    <property type="term" value="P:carbohydrate metabolic process"/>
    <property type="evidence" value="ECO:0007669"/>
    <property type="project" value="InterPro"/>
</dbReference>
<dbReference type="GO" id="GO:0004553">
    <property type="term" value="F:hydrolase activity, hydrolyzing O-glycosyl compounds"/>
    <property type="evidence" value="ECO:0007669"/>
    <property type="project" value="InterPro"/>
</dbReference>
<dbReference type="PATRIC" id="fig|28229.3.peg.3185"/>
<keyword evidence="2" id="KW-0732">Signal</keyword>
<dbReference type="Proteomes" id="UP000029868">
    <property type="component" value="Unassembled WGS sequence"/>
</dbReference>
<comment type="caution">
    <text evidence="4">The sequence shown here is derived from an EMBL/GenBank/DDBJ whole genome shotgun (WGS) entry which is preliminary data.</text>
</comment>
<gene>
    <name evidence="4" type="ORF">GAB14E_0526</name>
</gene>
<evidence type="ECO:0000313" key="4">
    <source>
        <dbReference type="EMBL" id="KGJ90862.1"/>
    </source>
</evidence>
<dbReference type="AlphaFoldDB" id="A0A099KLM0"/>
<dbReference type="SUPFAM" id="SSF49899">
    <property type="entry name" value="Concanavalin A-like lectins/glucanases"/>
    <property type="match status" value="1"/>
</dbReference>
<proteinExistence type="inferred from homology"/>
<protein>
    <recommendedName>
        <fullName evidence="3">GH16 domain-containing protein</fullName>
    </recommendedName>
</protein>
<feature type="signal peptide" evidence="2">
    <location>
        <begin position="1"/>
        <end position="25"/>
    </location>
</feature>
<reference evidence="4 5" key="1">
    <citation type="submission" date="2014-08" db="EMBL/GenBank/DDBJ databases">
        <title>Genomic and Phenotypic Diversity of Colwellia psychrerythraea strains from Disparate Marine Basins.</title>
        <authorList>
            <person name="Techtmann S.M."/>
            <person name="Stelling S.C."/>
            <person name="Utturkar S.M."/>
            <person name="Alshibli N."/>
            <person name="Harris A."/>
            <person name="Brown S.D."/>
            <person name="Hazen T.C."/>
        </authorList>
    </citation>
    <scope>NUCLEOTIDE SEQUENCE [LARGE SCALE GENOMIC DNA]</scope>
    <source>
        <strain evidence="4 5">GAB14E</strain>
    </source>
</reference>
<dbReference type="OrthoDB" id="3404894at2"/>
<dbReference type="EMBL" id="JQEC01000044">
    <property type="protein sequence ID" value="KGJ90862.1"/>
    <property type="molecule type" value="Genomic_DNA"/>
</dbReference>
<sequence length="311" mass="35660">MMSSTVLSHLFIGTIVLIASSTTQANPEITGANSKIMFDDFSYKTLSEAQKNGWVPRTQVGHPGIKNATWWSEGISFHPDQEDGNNTVMRLTSKTDGSPENTRHTQICHQRKYLEGTYAARVYFNDQPDFGPDGDGIVETFYTISPLEAPMDKNYSEMDFEYLANGGWGEKENVLFSTSWETFQLEPWTKINAFDSYVKSLQGWNTVVLQVFDSEIKYYINGHLFSTHGGEVYPEVAMSLNFNLWFIPEQIVESSQMRQYHQEVDWVYFNADKNLSHNEVLKEVVTLRTQKIKQQDTVPHWLPKLDSYCGL</sequence>